<dbReference type="AlphaFoldDB" id="A0A8H7T5R3"/>
<proteinExistence type="predicted"/>
<sequence length="83" mass="9060">MSPIARSPILSALARTKFQRAGVQQFRSYATARVPAATNGQSAWGSHVKNAGGVAMMYFPVVAIVMFWPYAVPPVMDYVEARL</sequence>
<organism evidence="2 3">
    <name type="scientific">Cadophora malorum</name>
    <dbReference type="NCBI Taxonomy" id="108018"/>
    <lineage>
        <taxon>Eukaryota</taxon>
        <taxon>Fungi</taxon>
        <taxon>Dikarya</taxon>
        <taxon>Ascomycota</taxon>
        <taxon>Pezizomycotina</taxon>
        <taxon>Leotiomycetes</taxon>
        <taxon>Helotiales</taxon>
        <taxon>Ploettnerulaceae</taxon>
        <taxon>Cadophora</taxon>
    </lineage>
</organism>
<keyword evidence="1" id="KW-1133">Transmembrane helix</keyword>
<protein>
    <submittedName>
        <fullName evidence="2">Uncharacterized protein</fullName>
    </submittedName>
</protein>
<reference evidence="2" key="1">
    <citation type="submission" date="2021-02" db="EMBL/GenBank/DDBJ databases">
        <title>Genome sequence Cadophora malorum strain M34.</title>
        <authorList>
            <person name="Stefanovic E."/>
            <person name="Vu D."/>
            <person name="Scully C."/>
            <person name="Dijksterhuis J."/>
            <person name="Roader J."/>
            <person name="Houbraken J."/>
        </authorList>
    </citation>
    <scope>NUCLEOTIDE SEQUENCE</scope>
    <source>
        <strain evidence="2">M34</strain>
    </source>
</reference>
<gene>
    <name evidence="2" type="ORF">IFR04_011617</name>
</gene>
<dbReference type="EMBL" id="JAFJYH010000229">
    <property type="protein sequence ID" value="KAG4415260.1"/>
    <property type="molecule type" value="Genomic_DNA"/>
</dbReference>
<keyword evidence="1" id="KW-0472">Membrane</keyword>
<evidence type="ECO:0000256" key="1">
    <source>
        <dbReference type="SAM" id="Phobius"/>
    </source>
</evidence>
<accession>A0A8H7T5R3</accession>
<evidence type="ECO:0000313" key="2">
    <source>
        <dbReference type="EMBL" id="KAG4415260.1"/>
    </source>
</evidence>
<dbReference type="Proteomes" id="UP000664132">
    <property type="component" value="Unassembled WGS sequence"/>
</dbReference>
<evidence type="ECO:0000313" key="3">
    <source>
        <dbReference type="Proteomes" id="UP000664132"/>
    </source>
</evidence>
<dbReference type="OrthoDB" id="3445924at2759"/>
<keyword evidence="3" id="KW-1185">Reference proteome</keyword>
<comment type="caution">
    <text evidence="2">The sequence shown here is derived from an EMBL/GenBank/DDBJ whole genome shotgun (WGS) entry which is preliminary data.</text>
</comment>
<feature type="transmembrane region" description="Helical" evidence="1">
    <location>
        <begin position="51"/>
        <end position="71"/>
    </location>
</feature>
<keyword evidence="1" id="KW-0812">Transmembrane</keyword>
<name>A0A8H7T5R3_9HELO</name>